<keyword evidence="2" id="KW-0805">Transcription regulation</keyword>
<dbReference type="Pfam" id="PF09751">
    <property type="entry name" value="Es2"/>
    <property type="match status" value="2"/>
</dbReference>
<dbReference type="PROSITE" id="PS50252">
    <property type="entry name" value="TBOX_3"/>
    <property type="match status" value="1"/>
</dbReference>
<dbReference type="InterPro" id="IPR046360">
    <property type="entry name" value="T-box_DNA-bd"/>
</dbReference>
<reference evidence="9 10" key="1">
    <citation type="submission" date="2015-07" db="EMBL/GenBank/DDBJ databases">
        <title>The genome of Melipona quadrifasciata.</title>
        <authorList>
            <person name="Pan H."/>
            <person name="Kapheim K."/>
        </authorList>
    </citation>
    <scope>NUCLEOTIDE SEQUENCE [LARGE SCALE GENOMIC DNA]</scope>
    <source>
        <strain evidence="9">0111107301</strain>
        <tissue evidence="9">Whole body</tissue>
    </source>
</reference>
<protein>
    <submittedName>
        <fullName evidence="9">T-box transcription factor TBX1</fullName>
    </submittedName>
</protein>
<dbReference type="GO" id="GO:0045893">
    <property type="term" value="P:positive regulation of DNA-templated transcription"/>
    <property type="evidence" value="ECO:0007669"/>
    <property type="project" value="InterPro"/>
</dbReference>
<comment type="subcellular location">
    <subcellularLocation>
        <location evidence="1 6">Nucleus</location>
    </subcellularLocation>
</comment>
<gene>
    <name evidence="9" type="ORF">WN51_04986</name>
</gene>
<feature type="region of interest" description="Disordered" evidence="7">
    <location>
        <begin position="810"/>
        <end position="840"/>
    </location>
</feature>
<evidence type="ECO:0000256" key="3">
    <source>
        <dbReference type="ARBA" id="ARBA00023125"/>
    </source>
</evidence>
<dbReference type="GO" id="GO:0000981">
    <property type="term" value="F:DNA-binding transcription factor activity, RNA polymerase II-specific"/>
    <property type="evidence" value="ECO:0007669"/>
    <property type="project" value="TreeGrafter"/>
</dbReference>
<dbReference type="Proteomes" id="UP000053105">
    <property type="component" value="Unassembled WGS sequence"/>
</dbReference>
<dbReference type="CDD" id="cd20187">
    <property type="entry name" value="T-box_TBX1_10-like"/>
    <property type="match status" value="1"/>
</dbReference>
<evidence type="ECO:0000313" key="10">
    <source>
        <dbReference type="Proteomes" id="UP000053105"/>
    </source>
</evidence>
<comment type="caution">
    <text evidence="6">Lacks conserved residue(s) required for the propagation of feature annotation.</text>
</comment>
<proteinExistence type="predicted"/>
<dbReference type="InterPro" id="IPR008967">
    <property type="entry name" value="p53-like_TF_DNA-bd_sf"/>
</dbReference>
<evidence type="ECO:0000256" key="2">
    <source>
        <dbReference type="ARBA" id="ARBA00023015"/>
    </source>
</evidence>
<evidence type="ECO:0000313" key="9">
    <source>
        <dbReference type="EMBL" id="KOX69704.1"/>
    </source>
</evidence>
<name>A0A0N0BCZ1_9HYME</name>
<dbReference type="PRINTS" id="PR00937">
    <property type="entry name" value="TBOX"/>
</dbReference>
<feature type="region of interest" description="Disordered" evidence="7">
    <location>
        <begin position="47"/>
        <end position="115"/>
    </location>
</feature>
<dbReference type="PANTHER" id="PTHR11267">
    <property type="entry name" value="T-BOX PROTEIN-RELATED"/>
    <property type="match status" value="1"/>
</dbReference>
<evidence type="ECO:0000256" key="6">
    <source>
        <dbReference type="PROSITE-ProRule" id="PRU00201"/>
    </source>
</evidence>
<evidence type="ECO:0000256" key="1">
    <source>
        <dbReference type="ARBA" id="ARBA00004123"/>
    </source>
</evidence>
<dbReference type="InterPro" id="IPR019148">
    <property type="entry name" value="Nuclear_protein_DGCR14_ESS-2"/>
</dbReference>
<dbReference type="GO" id="GO:0000978">
    <property type="term" value="F:RNA polymerase II cis-regulatory region sequence-specific DNA binding"/>
    <property type="evidence" value="ECO:0007669"/>
    <property type="project" value="InterPro"/>
</dbReference>
<dbReference type="FunFam" id="2.60.40.820:FF:000006">
    <property type="entry name" value="T-box transcription factor"/>
    <property type="match status" value="1"/>
</dbReference>
<evidence type="ECO:0000256" key="4">
    <source>
        <dbReference type="ARBA" id="ARBA00023163"/>
    </source>
</evidence>
<dbReference type="InterPro" id="IPR018186">
    <property type="entry name" value="TF_T-box_CS"/>
</dbReference>
<feature type="compositionally biased region" description="Polar residues" evidence="7">
    <location>
        <begin position="829"/>
        <end position="840"/>
    </location>
</feature>
<feature type="region of interest" description="Disordered" evidence="7">
    <location>
        <begin position="917"/>
        <end position="937"/>
    </location>
</feature>
<organism evidence="9 10">
    <name type="scientific">Melipona quadrifasciata</name>
    <dbReference type="NCBI Taxonomy" id="166423"/>
    <lineage>
        <taxon>Eukaryota</taxon>
        <taxon>Metazoa</taxon>
        <taxon>Ecdysozoa</taxon>
        <taxon>Arthropoda</taxon>
        <taxon>Hexapoda</taxon>
        <taxon>Insecta</taxon>
        <taxon>Pterygota</taxon>
        <taxon>Neoptera</taxon>
        <taxon>Endopterygota</taxon>
        <taxon>Hymenoptera</taxon>
        <taxon>Apocrita</taxon>
        <taxon>Aculeata</taxon>
        <taxon>Apoidea</taxon>
        <taxon>Anthophila</taxon>
        <taxon>Apidae</taxon>
        <taxon>Melipona</taxon>
    </lineage>
</organism>
<sequence>MQRQHDQRHDVTTDCCYQQWPSHHQSHHHAQPITNVPSPMQQMEACLQSAGRVKRSRSPNLSKSSLTPHITNSSVSSSTAVQSRNDSNNNSHNHGDHHPSENGANSTEDASSKRPLHPALVGAGAALEAKPLWEEFHQLGTEMIVTKAGRRMFPTFQCRFFGLDPTADYLLVMDFVPCDDKRYRYAFHSSAWVVAGRADPVSPPRIHVHPDSPASGAHWMKQPVSFDKLKLTNNQLDDNGHIILNSMHRYQPRCHVVVAPSPPGSAPDPRTENFKTFTFPETRFTAVTAYQNHRITQLKIASNPFAKGFRDCESDECDSVAVSSMQNPAKRPATGSTSVLTSNYVNTIPTVQIPGISSQEHHQFYGSTAAGPWTYPGHHGQPTAHMNSVHYPAHPHHPHTGPSLYGPRATMVILSGLRMDSPGSQALEVAKNIKDLAIFKKPLGVAKKHKKLQPKILDEDTYIKRMGEIIQRDFFPHLDKLQAQNHSGRPTTERPASPATFETPMNKIESEDEQLKSTKVSKDIPLNTGAKNKDKTELTTGLDVYLSTHTSEDNASFEEMMIEAEKRLKLKFTWLYEAEENSKALINDKFSDTLAIDNSNEKPKQLDSWNYKNKNYIMYVPDGVELTPDERIDLAKKKQIIIHENTRLRTNPFNEQQNKETINELAKSQSKANDGKIGVDGKEIVRNPTPRVNGFSFVATPSPRPGECESPLMTWGQIEGTPFRLDGGDTPLLRTSQGPSFRMAEPPKREQLALQLAEKAGERHRDRKNKALEAARKSLATPSPRSTIDRLSTMSPAARRLATQKLRIASTPTPRRISSSRTPLIGIRTPSTPRLNTTSKSENHLELKNNNTRCQGPVLTDNLLNLPLQRQRAADFFNNCSEVVVKAQKLPKPTYYVSPQEIKDVVIAKNIQVDCSNSQSEKNSSSSNGSNSNSCGCKNNQSTGSTSILENKSISVYTDVSTDSISSGSEVKVKSCSNNPNKSKLDCDCKKEKIETLEVEDSINFDGNIAPRFSPIGDLCYPLPPVPNNGKIIEKTKVTPAYPGKFVCCPPSVPYEICINTATGKIKTVSSDSSDTTSITSKTSYGNMDFGTLSGSNSAIYNLPLIYSRRNRQKQYPKMSMSSSSSDCFDDATGESQEHNSAPATPADAVSLTLAYKNLRAPNIIYRQGKQFVPEDKLSFGHRTIPTDAKTENQMIDIAEEKLVTVNKPVVELKIAPPKTIVIGSYDEQEEARLAELEAIERESITKEEVPDQMSESLISYKDLGYAPIDATYINAKSIRYNEEISNKKIEEDSVEEPCGPLGPSVPGYIPGKIIVQEKIIDDSFRNPKSRLYI</sequence>
<keyword evidence="5 6" id="KW-0539">Nucleus</keyword>
<feature type="compositionally biased region" description="Polar residues" evidence="7">
    <location>
        <begin position="58"/>
        <end position="72"/>
    </location>
</feature>
<dbReference type="GO" id="GO:0000785">
    <property type="term" value="C:chromatin"/>
    <property type="evidence" value="ECO:0007669"/>
    <property type="project" value="TreeGrafter"/>
</dbReference>
<dbReference type="GO" id="GO:0005634">
    <property type="term" value="C:nucleus"/>
    <property type="evidence" value="ECO:0007669"/>
    <property type="project" value="UniProtKB-SubCell"/>
</dbReference>
<dbReference type="InterPro" id="IPR036960">
    <property type="entry name" value="T-box_sf"/>
</dbReference>
<dbReference type="SMART" id="SM00425">
    <property type="entry name" value="TBOX"/>
    <property type="match status" value="1"/>
</dbReference>
<dbReference type="GO" id="GO:0001708">
    <property type="term" value="P:cell fate specification"/>
    <property type="evidence" value="ECO:0007669"/>
    <property type="project" value="TreeGrafter"/>
</dbReference>
<dbReference type="Pfam" id="PF00907">
    <property type="entry name" value="T-box"/>
    <property type="match status" value="1"/>
</dbReference>
<dbReference type="PANTHER" id="PTHR11267:SF195">
    <property type="entry name" value="OPTOMOTOR-BLIND-RELATED-GENE-1, ISOFORM A"/>
    <property type="match status" value="1"/>
</dbReference>
<feature type="region of interest" description="Disordered" evidence="7">
    <location>
        <begin position="1114"/>
        <end position="1146"/>
    </location>
</feature>
<feature type="compositionally biased region" description="Low complexity" evidence="7">
    <location>
        <begin position="810"/>
        <end position="823"/>
    </location>
</feature>
<dbReference type="Gene3D" id="2.60.40.820">
    <property type="entry name" value="Transcription factor, T-box"/>
    <property type="match status" value="1"/>
</dbReference>
<dbReference type="EMBL" id="KQ435883">
    <property type="protein sequence ID" value="KOX69704.1"/>
    <property type="molecule type" value="Genomic_DNA"/>
</dbReference>
<feature type="domain" description="T-box" evidence="8">
    <location>
        <begin position="127"/>
        <end position="311"/>
    </location>
</feature>
<accession>A0A0N0BCZ1</accession>
<evidence type="ECO:0000256" key="5">
    <source>
        <dbReference type="ARBA" id="ARBA00023242"/>
    </source>
</evidence>
<dbReference type="SUPFAM" id="SSF49417">
    <property type="entry name" value="p53-like transcription factors"/>
    <property type="match status" value="1"/>
</dbReference>
<evidence type="ECO:0000259" key="8">
    <source>
        <dbReference type="PROSITE" id="PS50252"/>
    </source>
</evidence>
<evidence type="ECO:0000256" key="7">
    <source>
        <dbReference type="SAM" id="MobiDB-lite"/>
    </source>
</evidence>
<dbReference type="STRING" id="166423.A0A0N0BCZ1"/>
<keyword evidence="3 6" id="KW-0238">DNA-binding</keyword>
<dbReference type="PROSITE" id="PS01283">
    <property type="entry name" value="TBOX_1"/>
    <property type="match status" value="1"/>
</dbReference>
<keyword evidence="10" id="KW-1185">Reference proteome</keyword>
<dbReference type="InterPro" id="IPR001699">
    <property type="entry name" value="TF_T-box"/>
</dbReference>
<dbReference type="OrthoDB" id="19679at2759"/>
<keyword evidence="4" id="KW-0804">Transcription</keyword>
<dbReference type="PROSITE" id="PS01264">
    <property type="entry name" value="TBOX_2"/>
    <property type="match status" value="1"/>
</dbReference>